<sequence length="157" mass="16947">MDLPVPDGTVVHDALEDHAREVLTDRAVRLGRKAAALRDGRFRARAYRAVIDDWSVERLERRITRVRRQIRTLRRTGGAPAVPIPAALASIAACESGGNPRAIGGGGRYRGKYQFDMGTWASVGGSGDPAAAPELEQDRRAAMLYARAGASPWPVCG</sequence>
<evidence type="ECO:0000256" key="2">
    <source>
        <dbReference type="ARBA" id="ARBA00022801"/>
    </source>
</evidence>
<evidence type="ECO:0000259" key="3">
    <source>
        <dbReference type="Pfam" id="PF06737"/>
    </source>
</evidence>
<comment type="similarity">
    <text evidence="1">Belongs to the transglycosylase family. Rpf subfamily.</text>
</comment>
<comment type="caution">
    <text evidence="4">The sequence shown here is derived from an EMBL/GenBank/DDBJ whole genome shotgun (WGS) entry which is preliminary data.</text>
</comment>
<dbReference type="Pfam" id="PF06737">
    <property type="entry name" value="Transglycosylas"/>
    <property type="match status" value="1"/>
</dbReference>
<keyword evidence="5" id="KW-1185">Reference proteome</keyword>
<keyword evidence="2" id="KW-0378">Hydrolase</keyword>
<reference evidence="4 5" key="1">
    <citation type="submission" date="2018-03" db="EMBL/GenBank/DDBJ databases">
        <title>Aquarubrobacter algicola gen. nov., sp. nov., a novel actinobacterium isolated from shallow eutrophic lake during the end of cyanobacterial harmful algal blooms.</title>
        <authorList>
            <person name="Chun S.J."/>
        </authorList>
    </citation>
    <scope>NUCLEOTIDE SEQUENCE [LARGE SCALE GENOMIC DNA]</scope>
    <source>
        <strain evidence="4 5">Seoho-28</strain>
    </source>
</reference>
<proteinExistence type="inferred from homology"/>
<dbReference type="InterPro" id="IPR023346">
    <property type="entry name" value="Lysozyme-like_dom_sf"/>
</dbReference>
<dbReference type="InterPro" id="IPR010618">
    <property type="entry name" value="RPF"/>
</dbReference>
<dbReference type="EMBL" id="PYYB01000006">
    <property type="protein sequence ID" value="PTL54202.1"/>
    <property type="molecule type" value="Genomic_DNA"/>
</dbReference>
<dbReference type="Gene3D" id="1.10.530.10">
    <property type="match status" value="1"/>
</dbReference>
<dbReference type="GO" id="GO:0016787">
    <property type="term" value="F:hydrolase activity"/>
    <property type="evidence" value="ECO:0007669"/>
    <property type="project" value="UniProtKB-KW"/>
</dbReference>
<organism evidence="4 5">
    <name type="scientific">Paraconexibacter algicola</name>
    <dbReference type="NCBI Taxonomy" id="2133960"/>
    <lineage>
        <taxon>Bacteria</taxon>
        <taxon>Bacillati</taxon>
        <taxon>Actinomycetota</taxon>
        <taxon>Thermoleophilia</taxon>
        <taxon>Solirubrobacterales</taxon>
        <taxon>Paraconexibacteraceae</taxon>
        <taxon>Paraconexibacter</taxon>
    </lineage>
</organism>
<evidence type="ECO:0000313" key="4">
    <source>
        <dbReference type="EMBL" id="PTL54202.1"/>
    </source>
</evidence>
<evidence type="ECO:0000313" key="5">
    <source>
        <dbReference type="Proteomes" id="UP000240739"/>
    </source>
</evidence>
<accession>A0A2T4UBF9</accession>
<name>A0A2T4UBF9_9ACTN</name>
<evidence type="ECO:0000256" key="1">
    <source>
        <dbReference type="ARBA" id="ARBA00010830"/>
    </source>
</evidence>
<dbReference type="AlphaFoldDB" id="A0A2T4UBF9"/>
<dbReference type="CDD" id="cd13925">
    <property type="entry name" value="RPF"/>
    <property type="match status" value="1"/>
</dbReference>
<dbReference type="SUPFAM" id="SSF53955">
    <property type="entry name" value="Lysozyme-like"/>
    <property type="match status" value="1"/>
</dbReference>
<protein>
    <recommendedName>
        <fullName evidence="3">Resuscitation-promoting factor core lysozyme-like domain-containing protein</fullName>
    </recommendedName>
</protein>
<feature type="domain" description="Resuscitation-promoting factor core lysozyme-like" evidence="3">
    <location>
        <begin position="88"/>
        <end position="156"/>
    </location>
</feature>
<dbReference type="Proteomes" id="UP000240739">
    <property type="component" value="Unassembled WGS sequence"/>
</dbReference>
<gene>
    <name evidence="4" type="ORF">C7Y72_22085</name>
</gene>